<dbReference type="AlphaFoldDB" id="A0A158R892"/>
<name>A0A158R892_TAEAS</name>
<dbReference type="GO" id="GO:0005829">
    <property type="term" value="C:cytosol"/>
    <property type="evidence" value="ECO:0007669"/>
    <property type="project" value="TreeGrafter"/>
</dbReference>
<dbReference type="GO" id="GO:0045202">
    <property type="term" value="C:synapse"/>
    <property type="evidence" value="ECO:0007669"/>
    <property type="project" value="TreeGrafter"/>
</dbReference>
<evidence type="ECO:0000256" key="1">
    <source>
        <dbReference type="SAM" id="MobiDB-lite"/>
    </source>
</evidence>
<dbReference type="WBParaSite" id="TASK_0000501901-mRNA-1">
    <property type="protein sequence ID" value="TASK_0000501901-mRNA-1"/>
    <property type="gene ID" value="TASK_0000501901"/>
</dbReference>
<dbReference type="STRING" id="60517.A0A158R892"/>
<sequence length="858" mass="91631">MYFFAESEEILGRLEGLATIPNFDSLKINEVLNSVEDLEPISNGDSQSSATLEKNGFKSTSPEANIVLLRGTTVEYILEELDNAISSLPHLIVLVYTGAICQSSGYWVLSDAVLKPDYVAERISLLSEKLHQSLADTTKESMPPVSLHIACSSLPSGGEWRHVLSSRLPSTIAGHPLHVTVNRLHAPAKKTPVGVSAKPELAPLPTDLSGVEAFCQRLEPMIPVPVPPTTCQPAVKTNGCSIRIQRPCLYIFPEGSGQSAIFALPGFTLMVNAGCSWEPKCWKMAQHLENIDAILHTHWGAENTLGLASLLPALMASSDSASVLPKVTCLLTPPPGYMISQPLPPSALAPSDPLVLNVVKVVGDLAHTMKPAIAESRLITLEVNRGAKMTAVPKPLPLYYRAGFGSLELYPLTPTEEDQADVKKLAELWAKSASSVATALSTAAKGHVTAPKQAGIPLASQLSISALLIWKPSRKSDRLLRILFVAPNAHQLRVLTALEALHVSLTYIHHAEPFAVAPTTTPGAGRKVTSARPATVAAPRAAPHAPKPATTSKAPAKPSPKVEARQLKSAPPPTHKPTSMSTKTASPSKTKEAVKKAKEEKEKNETPLEVPAENSLATESTPEADHQSPIPEVMEEVNGGDEVATTPTKSMDEDHLMDGEQHVSMDHEAEPLDPLHDWGQPQAMPAPSGALAKGARQTAAKSASPGVTHPEGYYEASMGFSKGLYDKLAKRTFVDVAFLPGGGDVSLVDAEFFKRVPARYYVATTVAPTADLLKALAVGKEAWHGDKTTTAGDNHEASLILSHDTPGLLEWASLNEKRLTGDGIDLLTVAERSTIQLVTAGGDRNDNDLTCPGFRLDF</sequence>
<dbReference type="PANTHER" id="PTHR13843">
    <property type="entry name" value="MICROTUBULE-ASSOCIATED PROTEIN"/>
    <property type="match status" value="1"/>
</dbReference>
<evidence type="ECO:0000313" key="4">
    <source>
        <dbReference type="Proteomes" id="UP000282613"/>
    </source>
</evidence>
<feature type="domain" description="Microtubule-associated protein 1A/B/S-like MBL-like" evidence="2">
    <location>
        <begin position="237"/>
        <end position="502"/>
    </location>
</feature>
<evidence type="ECO:0000313" key="3">
    <source>
        <dbReference type="EMBL" id="VDK34377.1"/>
    </source>
</evidence>
<proteinExistence type="predicted"/>
<dbReference type="GO" id="GO:0030425">
    <property type="term" value="C:dendrite"/>
    <property type="evidence" value="ECO:0007669"/>
    <property type="project" value="TreeGrafter"/>
</dbReference>
<dbReference type="GO" id="GO:0003779">
    <property type="term" value="F:actin binding"/>
    <property type="evidence" value="ECO:0007669"/>
    <property type="project" value="TreeGrafter"/>
</dbReference>
<reference evidence="5" key="1">
    <citation type="submission" date="2016-04" db="UniProtKB">
        <authorList>
            <consortium name="WormBaseParasite"/>
        </authorList>
    </citation>
    <scope>IDENTIFICATION</scope>
</reference>
<feature type="compositionally biased region" description="Basic and acidic residues" evidence="1">
    <location>
        <begin position="589"/>
        <end position="606"/>
    </location>
</feature>
<feature type="compositionally biased region" description="Polar residues" evidence="1">
    <location>
        <begin position="576"/>
        <end position="588"/>
    </location>
</feature>
<dbReference type="InterPro" id="IPR036866">
    <property type="entry name" value="RibonucZ/Hydroxyglut_hydro"/>
</dbReference>
<dbReference type="GO" id="GO:0031114">
    <property type="term" value="P:regulation of microtubule depolymerization"/>
    <property type="evidence" value="ECO:0007669"/>
    <property type="project" value="TreeGrafter"/>
</dbReference>
<dbReference type="GO" id="GO:0000226">
    <property type="term" value="P:microtubule cytoskeleton organization"/>
    <property type="evidence" value="ECO:0007669"/>
    <property type="project" value="InterPro"/>
</dbReference>
<evidence type="ECO:0000259" key="2">
    <source>
        <dbReference type="Pfam" id="PF25281"/>
    </source>
</evidence>
<dbReference type="Pfam" id="PF25281">
    <property type="entry name" value="MBL_MAP1B"/>
    <property type="match status" value="1"/>
</dbReference>
<dbReference type="InterPro" id="IPR026074">
    <property type="entry name" value="MAP1"/>
</dbReference>
<keyword evidence="4" id="KW-1185">Reference proteome</keyword>
<dbReference type="Proteomes" id="UP000282613">
    <property type="component" value="Unassembled WGS sequence"/>
</dbReference>
<reference evidence="3 4" key="2">
    <citation type="submission" date="2018-11" db="EMBL/GenBank/DDBJ databases">
        <authorList>
            <consortium name="Pathogen Informatics"/>
        </authorList>
    </citation>
    <scope>NUCLEOTIDE SEQUENCE [LARGE SCALE GENOMIC DNA]</scope>
</reference>
<evidence type="ECO:0000313" key="5">
    <source>
        <dbReference type="WBParaSite" id="TASK_0000501901-mRNA-1"/>
    </source>
</evidence>
<dbReference type="GO" id="GO:0016358">
    <property type="term" value="P:dendrite development"/>
    <property type="evidence" value="ECO:0007669"/>
    <property type="project" value="TreeGrafter"/>
</dbReference>
<dbReference type="PANTHER" id="PTHR13843:SF12">
    <property type="entry name" value="ATPASE F1_V1_A1 COMPLEX ALPHA_BETA SUBUNIT NUCLEOTIDE-BINDING DOMAIN-CONTAINING PROTEIN"/>
    <property type="match status" value="1"/>
</dbReference>
<dbReference type="SUPFAM" id="SSF56281">
    <property type="entry name" value="Metallo-hydrolase/oxidoreductase"/>
    <property type="match status" value="1"/>
</dbReference>
<dbReference type="GO" id="GO:0007409">
    <property type="term" value="P:axonogenesis"/>
    <property type="evidence" value="ECO:0007669"/>
    <property type="project" value="TreeGrafter"/>
</dbReference>
<organism evidence="5">
    <name type="scientific">Taenia asiatica</name>
    <name type="common">Asian tapeworm</name>
    <dbReference type="NCBI Taxonomy" id="60517"/>
    <lineage>
        <taxon>Eukaryota</taxon>
        <taxon>Metazoa</taxon>
        <taxon>Spiralia</taxon>
        <taxon>Lophotrochozoa</taxon>
        <taxon>Platyhelminthes</taxon>
        <taxon>Cestoda</taxon>
        <taxon>Eucestoda</taxon>
        <taxon>Cyclophyllidea</taxon>
        <taxon>Taeniidae</taxon>
        <taxon>Taenia</taxon>
    </lineage>
</organism>
<accession>A0A158R892</accession>
<dbReference type="GO" id="GO:0005874">
    <property type="term" value="C:microtubule"/>
    <property type="evidence" value="ECO:0007669"/>
    <property type="project" value="InterPro"/>
</dbReference>
<protein>
    <submittedName>
        <fullName evidence="5">Microtubule-associated protein futsch</fullName>
    </submittedName>
</protein>
<dbReference type="EMBL" id="UYRS01018386">
    <property type="protein sequence ID" value="VDK34377.1"/>
    <property type="molecule type" value="Genomic_DNA"/>
</dbReference>
<feature type="region of interest" description="Disordered" evidence="1">
    <location>
        <begin position="516"/>
        <end position="650"/>
    </location>
</feature>
<feature type="region of interest" description="Disordered" evidence="1">
    <location>
        <begin position="670"/>
        <end position="712"/>
    </location>
</feature>
<feature type="compositionally biased region" description="Low complexity" evidence="1">
    <location>
        <begin position="528"/>
        <end position="559"/>
    </location>
</feature>
<dbReference type="GO" id="GO:0005875">
    <property type="term" value="C:microtubule associated complex"/>
    <property type="evidence" value="ECO:0007669"/>
    <property type="project" value="TreeGrafter"/>
</dbReference>
<gene>
    <name evidence="3" type="ORF">TASK_LOCUS5020</name>
</gene>
<dbReference type="GO" id="GO:0008017">
    <property type="term" value="F:microtubule binding"/>
    <property type="evidence" value="ECO:0007669"/>
    <property type="project" value="InterPro"/>
</dbReference>
<dbReference type="OrthoDB" id="5371837at2759"/>
<dbReference type="GO" id="GO:0043025">
    <property type="term" value="C:neuronal cell body"/>
    <property type="evidence" value="ECO:0007669"/>
    <property type="project" value="TreeGrafter"/>
</dbReference>
<dbReference type="InterPro" id="IPR057480">
    <property type="entry name" value="MAP1A/B/S-like_MBL"/>
</dbReference>